<comment type="similarity">
    <text evidence="3">Belongs to the FdhD family.</text>
</comment>
<dbReference type="Proteomes" id="UP000032360">
    <property type="component" value="Unassembled WGS sequence"/>
</dbReference>
<comment type="subcellular location">
    <subcellularLocation>
        <location evidence="3">Cytoplasm</location>
    </subcellularLocation>
</comment>
<dbReference type="SUPFAM" id="SSF53927">
    <property type="entry name" value="Cytidine deaminase-like"/>
    <property type="match status" value="1"/>
</dbReference>
<dbReference type="GO" id="GO:0097163">
    <property type="term" value="F:sulfur carrier activity"/>
    <property type="evidence" value="ECO:0007669"/>
    <property type="project" value="UniProtKB-UniRule"/>
</dbReference>
<dbReference type="STRING" id="1280514.AXFE_13750"/>
<dbReference type="Gene3D" id="3.40.140.10">
    <property type="entry name" value="Cytidine Deaminase, domain 2"/>
    <property type="match status" value="1"/>
</dbReference>
<feature type="region of interest" description="Disordered" evidence="4">
    <location>
        <begin position="22"/>
        <end position="43"/>
    </location>
</feature>
<evidence type="ECO:0000256" key="3">
    <source>
        <dbReference type="HAMAP-Rule" id="MF_00187"/>
    </source>
</evidence>
<dbReference type="EMBL" id="JXYS01000030">
    <property type="protein sequence ID" value="KJF17759.1"/>
    <property type="molecule type" value="Genomic_DNA"/>
</dbReference>
<dbReference type="InterPro" id="IPR016193">
    <property type="entry name" value="Cytidine_deaminase-like"/>
</dbReference>
<keyword evidence="1 3" id="KW-0963">Cytoplasm</keyword>
<dbReference type="InterPro" id="IPR003786">
    <property type="entry name" value="FdhD"/>
</dbReference>
<evidence type="ECO:0000313" key="6">
    <source>
        <dbReference type="Proteomes" id="UP000032360"/>
    </source>
</evidence>
<dbReference type="PIRSF" id="PIRSF015626">
    <property type="entry name" value="FdhD"/>
    <property type="match status" value="1"/>
</dbReference>
<dbReference type="PANTHER" id="PTHR30592">
    <property type="entry name" value="FORMATE DEHYDROGENASE"/>
    <property type="match status" value="1"/>
</dbReference>
<dbReference type="PATRIC" id="fig|1280514.3.peg.1792"/>
<evidence type="ECO:0000256" key="2">
    <source>
        <dbReference type="ARBA" id="ARBA00023150"/>
    </source>
</evidence>
<dbReference type="RefSeq" id="WP_052605119.1">
    <property type="nucleotide sequence ID" value="NZ_JXYS01000030.1"/>
</dbReference>
<comment type="function">
    <text evidence="3">Required for formate dehydrogenase (FDH) activity. Acts as a sulfur carrier protein that transfers sulfur from IscS to the molybdenum cofactor prior to its insertion into FDH.</text>
</comment>
<dbReference type="GO" id="GO:0006777">
    <property type="term" value="P:Mo-molybdopterin cofactor biosynthetic process"/>
    <property type="evidence" value="ECO:0007669"/>
    <property type="project" value="UniProtKB-UniRule"/>
</dbReference>
<proteinExistence type="inferred from homology"/>
<comment type="caution">
    <text evidence="5">The sequence shown here is derived from an EMBL/GenBank/DDBJ whole genome shotgun (WGS) entry which is preliminary data.</text>
</comment>
<name>A0A0D8HIR5_9ACTN</name>
<dbReference type="PANTHER" id="PTHR30592:SF1">
    <property type="entry name" value="SULFUR CARRIER PROTEIN FDHD"/>
    <property type="match status" value="1"/>
</dbReference>
<accession>A0A0D8HIR5</accession>
<keyword evidence="6" id="KW-1185">Reference proteome</keyword>
<feature type="compositionally biased region" description="Polar residues" evidence="4">
    <location>
        <begin position="22"/>
        <end position="34"/>
    </location>
</feature>
<keyword evidence="2 3" id="KW-0501">Molybdenum cofactor biosynthesis</keyword>
<dbReference type="NCBIfam" id="TIGR00129">
    <property type="entry name" value="fdhD_narQ"/>
    <property type="match status" value="1"/>
</dbReference>
<protein>
    <recommendedName>
        <fullName evidence="3">Sulfur carrier protein FdhD</fullName>
    </recommendedName>
</protein>
<dbReference type="Pfam" id="PF02634">
    <property type="entry name" value="FdhD-NarQ"/>
    <property type="match status" value="1"/>
</dbReference>
<evidence type="ECO:0000256" key="4">
    <source>
        <dbReference type="SAM" id="MobiDB-lite"/>
    </source>
</evidence>
<dbReference type="HAMAP" id="MF_00187">
    <property type="entry name" value="FdhD"/>
    <property type="match status" value="1"/>
</dbReference>
<sequence length="289" mass="31828">MSIKVEGNLRHSTTHRLITTIERSQSGPEATSSTRRSKSDEVLTEEPLEIRINDQSSDPFRLATIMRTPGNDFDLAIGYLISEGVIKEKSHLANVCYCNLVESEEQRYNVVTVTLRTSKVIERNRSTPISSACGICGTTTLDDIFQDESPLPKTVSVDSSIVFELPDSLRKRQKLFHKTGSAHAAGIFNLKGEALLVREDVGRHNALDKAIGASLVKDQFPLKDKIAVLSGRIALELIQKALMAKVEIVVAVGAPSSLALDLADRANLTVVGFTSMRRFNIYSHPERII</sequence>
<evidence type="ECO:0000256" key="1">
    <source>
        <dbReference type="ARBA" id="ARBA00022490"/>
    </source>
</evidence>
<feature type="active site" description="Cysteine persulfide intermediate" evidence="3">
    <location>
        <position position="133"/>
    </location>
</feature>
<reference evidence="5 6" key="1">
    <citation type="submission" date="2015-01" db="EMBL/GenBank/DDBJ databases">
        <title>Draft genome of the acidophilic iron oxidizer Acidithrix ferrooxidans strain Py-F3.</title>
        <authorList>
            <person name="Poehlein A."/>
            <person name="Eisen S."/>
            <person name="Schloemann M."/>
            <person name="Johnson B.D."/>
            <person name="Daniel R."/>
            <person name="Muehling M."/>
        </authorList>
    </citation>
    <scope>NUCLEOTIDE SEQUENCE [LARGE SCALE GENOMIC DNA]</scope>
    <source>
        <strain evidence="5 6">Py-F3</strain>
    </source>
</reference>
<dbReference type="GO" id="GO:0005737">
    <property type="term" value="C:cytoplasm"/>
    <property type="evidence" value="ECO:0007669"/>
    <property type="project" value="UniProtKB-SubCell"/>
</dbReference>
<gene>
    <name evidence="3 5" type="primary">fdhD</name>
    <name evidence="5" type="ORF">AXFE_13750</name>
</gene>
<comment type="caution">
    <text evidence="3">Lacks conserved residue(s) required for the propagation of feature annotation.</text>
</comment>
<dbReference type="GO" id="GO:0016783">
    <property type="term" value="F:sulfurtransferase activity"/>
    <property type="evidence" value="ECO:0007669"/>
    <property type="project" value="InterPro"/>
</dbReference>
<dbReference type="AlphaFoldDB" id="A0A0D8HIR5"/>
<evidence type="ECO:0000313" key="5">
    <source>
        <dbReference type="EMBL" id="KJF17759.1"/>
    </source>
</evidence>
<dbReference type="Gene3D" id="3.10.20.10">
    <property type="match status" value="1"/>
</dbReference>
<dbReference type="OrthoDB" id="3197277at2"/>
<organism evidence="5 6">
    <name type="scientific">Acidithrix ferrooxidans</name>
    <dbReference type="NCBI Taxonomy" id="1280514"/>
    <lineage>
        <taxon>Bacteria</taxon>
        <taxon>Bacillati</taxon>
        <taxon>Actinomycetota</taxon>
        <taxon>Acidimicrobiia</taxon>
        <taxon>Acidimicrobiales</taxon>
        <taxon>Acidimicrobiaceae</taxon>
        <taxon>Acidithrix</taxon>
    </lineage>
</organism>